<reference evidence="3 4" key="1">
    <citation type="submission" date="2018-03" db="EMBL/GenBank/DDBJ databases">
        <title>Genome sequence of Moorella humiferrea DSM 23265.</title>
        <authorList>
            <person name="Poehlein A."/>
            <person name="Daniel R."/>
        </authorList>
    </citation>
    <scope>NUCLEOTIDE SEQUENCE [LARGE SCALE GENOMIC DNA]</scope>
    <source>
        <strain evidence="3 4">DSM 23265</strain>
    </source>
</reference>
<dbReference type="AlphaFoldDB" id="A0A2T0AT71"/>
<comment type="caution">
    <text evidence="3">The sequence shown here is derived from an EMBL/GenBank/DDBJ whole genome shotgun (WGS) entry which is preliminary data.</text>
</comment>
<dbReference type="EMBL" id="PVXM01000019">
    <property type="protein sequence ID" value="PRR73591.1"/>
    <property type="molecule type" value="Genomic_DNA"/>
</dbReference>
<keyword evidence="4" id="KW-1185">Reference proteome</keyword>
<protein>
    <submittedName>
        <fullName evidence="3">Tripartite tricarboxylate transporter TctB family protein</fullName>
    </submittedName>
</protein>
<evidence type="ECO:0000313" key="3">
    <source>
        <dbReference type="EMBL" id="PRR73591.1"/>
    </source>
</evidence>
<sequence length="141" mass="15549">MVDTIFTMVILVLSIIYLFMTRDLKIGTLTHPGSGFLPLIAGSGAAITSFIILVSRLKENLARKDTHIDINWKKFGAFFAGLIIYVFALKILGYEIATFAIMLYLFKVCGVKGWVAPVVIALGISFGFYYIFSTLLGVTLP</sequence>
<accession>A0A2T0AT71</accession>
<evidence type="ECO:0000259" key="2">
    <source>
        <dbReference type="Pfam" id="PF07331"/>
    </source>
</evidence>
<keyword evidence="1" id="KW-0472">Membrane</keyword>
<gene>
    <name evidence="3" type="ORF">MOHU_11260</name>
</gene>
<dbReference type="InterPro" id="IPR009936">
    <property type="entry name" value="DUF1468"/>
</dbReference>
<feature type="transmembrane region" description="Helical" evidence="1">
    <location>
        <begin position="113"/>
        <end position="132"/>
    </location>
</feature>
<dbReference type="Pfam" id="PF07331">
    <property type="entry name" value="TctB"/>
    <property type="match status" value="1"/>
</dbReference>
<evidence type="ECO:0000313" key="4">
    <source>
        <dbReference type="Proteomes" id="UP000238415"/>
    </source>
</evidence>
<dbReference type="OrthoDB" id="5870591at2"/>
<dbReference type="RefSeq" id="WP_106005120.1">
    <property type="nucleotide sequence ID" value="NZ_CP136419.1"/>
</dbReference>
<feature type="transmembrane region" description="Helical" evidence="1">
    <location>
        <begin position="77"/>
        <end position="106"/>
    </location>
</feature>
<keyword evidence="1" id="KW-1133">Transmembrane helix</keyword>
<name>A0A2T0AT71_9FIRM</name>
<organism evidence="3 4">
    <name type="scientific">Neomoorella humiferrea</name>
    <dbReference type="NCBI Taxonomy" id="676965"/>
    <lineage>
        <taxon>Bacteria</taxon>
        <taxon>Bacillati</taxon>
        <taxon>Bacillota</taxon>
        <taxon>Clostridia</taxon>
        <taxon>Neomoorellales</taxon>
        <taxon>Neomoorellaceae</taxon>
        <taxon>Neomoorella</taxon>
    </lineage>
</organism>
<dbReference type="Proteomes" id="UP000238415">
    <property type="component" value="Unassembled WGS sequence"/>
</dbReference>
<feature type="transmembrane region" description="Helical" evidence="1">
    <location>
        <begin position="36"/>
        <end position="57"/>
    </location>
</feature>
<feature type="transmembrane region" description="Helical" evidence="1">
    <location>
        <begin position="6"/>
        <end position="24"/>
    </location>
</feature>
<evidence type="ECO:0000256" key="1">
    <source>
        <dbReference type="SAM" id="Phobius"/>
    </source>
</evidence>
<keyword evidence="1" id="KW-0812">Transmembrane</keyword>
<feature type="domain" description="DUF1468" evidence="2">
    <location>
        <begin position="6"/>
        <end position="141"/>
    </location>
</feature>
<proteinExistence type="predicted"/>